<evidence type="ECO:0000256" key="1">
    <source>
        <dbReference type="SAM" id="MobiDB-lite"/>
    </source>
</evidence>
<reference evidence="2 3" key="1">
    <citation type="journal article" date="2017" name="Int. J. Syst. Evol. Microbiol.">
        <title>Arachidicoccus ginsenosidivorans sp. nov., with ginsenoside-converting activity isolated from ginseng cultivating soil.</title>
        <authorList>
            <person name="Siddiqi M.Z."/>
            <person name="Aslam Z."/>
            <person name="Im W.T."/>
        </authorList>
    </citation>
    <scope>NUCLEOTIDE SEQUENCE [LARGE SCALE GENOMIC DNA]</scope>
    <source>
        <strain evidence="2 3">Gsoil 809</strain>
    </source>
</reference>
<feature type="region of interest" description="Disordered" evidence="1">
    <location>
        <begin position="98"/>
        <end position="128"/>
    </location>
</feature>
<keyword evidence="3" id="KW-1185">Reference proteome</keyword>
<sequence length="306" mass="34042">MQSEKQLIQAFTGKSCLQDSSAHQWAEITAKYPAFTLGHYFRAKKQLTEQKANPAADKQAQNRSAQQAAATHFNDILWLDYLLKQDFSPVEAIQSTKQAPVLEPAKSGDKVHSAPFHTNSTNNEDQTLEPLTGNAAVQEVIPNSVAATTNEVEVEAPAPQSNRLTAVLSAQLADFKKPLKEDARLEVEREPLYKVDYFASQGISILKNQDVLDKKVRKFTDWLKEMKQQTPDNNGVPKLNTTPQEEAQAAQKAEASLKIAPIWTESMAEVLISQGKSAQAREVYQKLSLLYPEKSAYFASKIDLLQ</sequence>
<feature type="compositionally biased region" description="Polar residues" evidence="1">
    <location>
        <begin position="116"/>
        <end position="125"/>
    </location>
</feature>
<dbReference type="KEGG" id="agi:FSB73_11185"/>
<evidence type="ECO:0008006" key="4">
    <source>
        <dbReference type="Google" id="ProtNLM"/>
    </source>
</evidence>
<feature type="compositionally biased region" description="Polar residues" evidence="1">
    <location>
        <begin position="228"/>
        <end position="243"/>
    </location>
</feature>
<dbReference type="AlphaFoldDB" id="A0A5B8VM50"/>
<dbReference type="OrthoDB" id="594666at2"/>
<feature type="region of interest" description="Disordered" evidence="1">
    <location>
        <begin position="227"/>
        <end position="251"/>
    </location>
</feature>
<accession>A0A5B8VM50</accession>
<proteinExistence type="predicted"/>
<evidence type="ECO:0000313" key="2">
    <source>
        <dbReference type="EMBL" id="QEC72151.1"/>
    </source>
</evidence>
<dbReference type="RefSeq" id="WP_146781951.1">
    <property type="nucleotide sequence ID" value="NZ_CP042434.1"/>
</dbReference>
<evidence type="ECO:0000313" key="3">
    <source>
        <dbReference type="Proteomes" id="UP000321291"/>
    </source>
</evidence>
<feature type="region of interest" description="Disordered" evidence="1">
    <location>
        <begin position="48"/>
        <end position="67"/>
    </location>
</feature>
<gene>
    <name evidence="2" type="ORF">FSB73_11185</name>
</gene>
<dbReference type="EMBL" id="CP042434">
    <property type="protein sequence ID" value="QEC72151.1"/>
    <property type="molecule type" value="Genomic_DNA"/>
</dbReference>
<protein>
    <recommendedName>
        <fullName evidence="4">Tetratricopeptide repeat protein</fullName>
    </recommendedName>
</protein>
<dbReference type="Proteomes" id="UP000321291">
    <property type="component" value="Chromosome"/>
</dbReference>
<name>A0A5B8VM50_9BACT</name>
<organism evidence="2 3">
    <name type="scientific">Arachidicoccus ginsenosidivorans</name>
    <dbReference type="NCBI Taxonomy" id="496057"/>
    <lineage>
        <taxon>Bacteria</taxon>
        <taxon>Pseudomonadati</taxon>
        <taxon>Bacteroidota</taxon>
        <taxon>Chitinophagia</taxon>
        <taxon>Chitinophagales</taxon>
        <taxon>Chitinophagaceae</taxon>
        <taxon>Arachidicoccus</taxon>
    </lineage>
</organism>